<protein>
    <recommendedName>
        <fullName evidence="6">Endonuclease V</fullName>
        <ecNumber evidence="6">3.1.21.7</ecNumber>
    </recommendedName>
    <alternativeName>
        <fullName evidence="6">Deoxyinosine 3'endonuclease</fullName>
    </alternativeName>
    <alternativeName>
        <fullName evidence="6">Deoxyribonuclease V</fullName>
        <shortName evidence="6">DNase V</shortName>
    </alternativeName>
</protein>
<evidence type="ECO:0000256" key="3">
    <source>
        <dbReference type="ARBA" id="ARBA00022722"/>
    </source>
</evidence>
<dbReference type="Proteomes" id="UP001501585">
    <property type="component" value="Unassembled WGS sequence"/>
</dbReference>
<dbReference type="InterPro" id="IPR007581">
    <property type="entry name" value="Endonuclease-V"/>
</dbReference>
<dbReference type="GO" id="GO:0004519">
    <property type="term" value="F:endonuclease activity"/>
    <property type="evidence" value="ECO:0007669"/>
    <property type="project" value="UniProtKB-KW"/>
</dbReference>
<comment type="function">
    <text evidence="6">DNA repair enzyme involved in the repair of deaminated bases. Selectively cleaves double-stranded DNA at the second phosphodiester bond 3' to a deoxyinosine leaving behind the intact lesion on the nicked DNA.</text>
</comment>
<evidence type="ECO:0000256" key="1">
    <source>
        <dbReference type="ARBA" id="ARBA00004496"/>
    </source>
</evidence>
<evidence type="ECO:0000256" key="2">
    <source>
        <dbReference type="ARBA" id="ARBA00022490"/>
    </source>
</evidence>
<keyword evidence="5 6" id="KW-0378">Hydrolase</keyword>
<keyword evidence="6" id="KW-0227">DNA damage</keyword>
<dbReference type="CDD" id="cd06559">
    <property type="entry name" value="Endonuclease_V"/>
    <property type="match status" value="1"/>
</dbReference>
<keyword evidence="9" id="KW-1185">Reference proteome</keyword>
<proteinExistence type="inferred from homology"/>
<keyword evidence="4 6" id="KW-0255">Endonuclease</keyword>
<name>A0ABN2SPX8_9ACTN</name>
<keyword evidence="6" id="KW-0460">Magnesium</keyword>
<keyword evidence="2 6" id="KW-0963">Cytoplasm</keyword>
<comment type="catalytic activity">
    <reaction evidence="6">
        <text>Endonucleolytic cleavage at apurinic or apyrimidinic sites to products with a 5'-phosphate.</text>
        <dbReference type="EC" id="3.1.21.7"/>
    </reaction>
</comment>
<evidence type="ECO:0000256" key="4">
    <source>
        <dbReference type="ARBA" id="ARBA00022759"/>
    </source>
</evidence>
<feature type="binding site" evidence="6">
    <location>
        <position position="132"/>
    </location>
    <ligand>
        <name>Mg(2+)</name>
        <dbReference type="ChEBI" id="CHEBI:18420"/>
    </ligand>
</feature>
<keyword evidence="6" id="KW-0479">Metal-binding</keyword>
<dbReference type="PANTHER" id="PTHR28511">
    <property type="entry name" value="ENDONUCLEASE V"/>
    <property type="match status" value="1"/>
</dbReference>
<dbReference type="Gene3D" id="3.30.2170.10">
    <property type="entry name" value="archaeoglobus fulgidus dsm 4304 superfamily"/>
    <property type="match status" value="1"/>
</dbReference>
<feature type="compositionally biased region" description="Low complexity" evidence="7">
    <location>
        <begin position="8"/>
        <end position="24"/>
    </location>
</feature>
<evidence type="ECO:0000313" key="9">
    <source>
        <dbReference type="Proteomes" id="UP001501585"/>
    </source>
</evidence>
<evidence type="ECO:0000313" key="8">
    <source>
        <dbReference type="EMBL" id="GAA1990521.1"/>
    </source>
</evidence>
<organism evidence="8 9">
    <name type="scientific">Nocardiopsis rhodophaea</name>
    <dbReference type="NCBI Taxonomy" id="280238"/>
    <lineage>
        <taxon>Bacteria</taxon>
        <taxon>Bacillati</taxon>
        <taxon>Actinomycetota</taxon>
        <taxon>Actinomycetes</taxon>
        <taxon>Streptosporangiales</taxon>
        <taxon>Nocardiopsidaceae</taxon>
        <taxon>Nocardiopsis</taxon>
    </lineage>
</organism>
<evidence type="ECO:0000256" key="6">
    <source>
        <dbReference type="HAMAP-Rule" id="MF_00801"/>
    </source>
</evidence>
<reference evidence="8 9" key="1">
    <citation type="journal article" date="2019" name="Int. J. Syst. Evol. Microbiol.">
        <title>The Global Catalogue of Microorganisms (GCM) 10K type strain sequencing project: providing services to taxonomists for standard genome sequencing and annotation.</title>
        <authorList>
            <consortium name="The Broad Institute Genomics Platform"/>
            <consortium name="The Broad Institute Genome Sequencing Center for Infectious Disease"/>
            <person name="Wu L."/>
            <person name="Ma J."/>
        </authorList>
    </citation>
    <scope>NUCLEOTIDE SEQUENCE [LARGE SCALE GENOMIC DNA]</scope>
    <source>
        <strain evidence="8 9">JCM 15313</strain>
    </source>
</reference>
<dbReference type="PANTHER" id="PTHR28511:SF1">
    <property type="entry name" value="ENDONUCLEASE V"/>
    <property type="match status" value="1"/>
</dbReference>
<dbReference type="EMBL" id="BAAAPC010000005">
    <property type="protein sequence ID" value="GAA1990521.1"/>
    <property type="molecule type" value="Genomic_DNA"/>
</dbReference>
<keyword evidence="3 6" id="KW-0540">Nuclease</keyword>
<comment type="cofactor">
    <cofactor evidence="6">
        <name>Mg(2+)</name>
        <dbReference type="ChEBI" id="CHEBI:18420"/>
    </cofactor>
</comment>
<comment type="similarity">
    <text evidence="6">Belongs to the endonuclease V family.</text>
</comment>
<comment type="subcellular location">
    <subcellularLocation>
        <location evidence="1 6">Cytoplasm</location>
    </subcellularLocation>
</comment>
<dbReference type="EC" id="3.1.21.7" evidence="6"/>
<evidence type="ECO:0000256" key="5">
    <source>
        <dbReference type="ARBA" id="ARBA00022801"/>
    </source>
</evidence>
<dbReference type="HAMAP" id="MF_00801">
    <property type="entry name" value="Endonuclease_5"/>
    <property type="match status" value="1"/>
</dbReference>
<feature type="binding site" evidence="6">
    <location>
        <position position="66"/>
    </location>
    <ligand>
        <name>Mg(2+)</name>
        <dbReference type="ChEBI" id="CHEBI:18420"/>
    </ligand>
</feature>
<comment type="caution">
    <text evidence="8">The sequence shown here is derived from an EMBL/GenBank/DDBJ whole genome shotgun (WGS) entry which is preliminary data.</text>
</comment>
<dbReference type="Pfam" id="PF04493">
    <property type="entry name" value="Endonuclease_5"/>
    <property type="match status" value="1"/>
</dbReference>
<accession>A0ABN2SPX8</accession>
<keyword evidence="6" id="KW-0234">DNA repair</keyword>
<feature type="site" description="Interaction with target DNA" evidence="6">
    <location>
        <position position="102"/>
    </location>
</feature>
<feature type="region of interest" description="Disordered" evidence="7">
    <location>
        <begin position="1"/>
        <end position="38"/>
    </location>
</feature>
<gene>
    <name evidence="6" type="primary">nfi</name>
    <name evidence="8" type="ORF">GCM10009799_15560</name>
</gene>
<sequence length="244" mass="26306">MNASPMNSEPSPSTTPGSPTLPSTLWPRAAEPPSVEEARALQERLAPEVRAQPLDVERVELVAGLDVSYTEGRLVAAAVVLSARTLEVVDSATVASEPRFPYVPGLFAFRELPPLTDAIDRLGTPPDVFVCDGFGLAHPRRFGLACHLGVLLDRPTLGVGKTPFIGRAEPPAPERGAWSPLVDDGEVVGRALRTRTGVKPVYVSIGHRVDLDSATELVLRMAPSYRVPEPIRRADRLSRDRLGV</sequence>
<evidence type="ECO:0000256" key="7">
    <source>
        <dbReference type="SAM" id="MobiDB-lite"/>
    </source>
</evidence>